<dbReference type="PANTHER" id="PTHR13414">
    <property type="entry name" value="HUEL-CATION TRANSPORTER"/>
    <property type="match status" value="1"/>
</dbReference>
<organism evidence="8 9">
    <name type="scientific">Naasia aerilata</name>
    <dbReference type="NCBI Taxonomy" id="1162966"/>
    <lineage>
        <taxon>Bacteria</taxon>
        <taxon>Bacillati</taxon>
        <taxon>Actinomycetota</taxon>
        <taxon>Actinomycetes</taxon>
        <taxon>Micrococcales</taxon>
        <taxon>Microbacteriaceae</taxon>
        <taxon>Naasia</taxon>
    </lineage>
</organism>
<dbReference type="Gene3D" id="1.20.1510.10">
    <property type="entry name" value="Cation efflux protein transmembrane domain"/>
    <property type="match status" value="1"/>
</dbReference>
<dbReference type="Pfam" id="PF01545">
    <property type="entry name" value="Cation_efflux"/>
    <property type="match status" value="1"/>
</dbReference>
<dbReference type="NCBIfam" id="TIGR01297">
    <property type="entry name" value="CDF"/>
    <property type="match status" value="1"/>
</dbReference>
<gene>
    <name evidence="8" type="ORF">GCM10025866_31520</name>
</gene>
<evidence type="ECO:0000256" key="6">
    <source>
        <dbReference type="SAM" id="Phobius"/>
    </source>
</evidence>
<dbReference type="EMBL" id="AP027731">
    <property type="protein sequence ID" value="BDZ47243.1"/>
    <property type="molecule type" value="Genomic_DNA"/>
</dbReference>
<evidence type="ECO:0000259" key="7">
    <source>
        <dbReference type="Pfam" id="PF01545"/>
    </source>
</evidence>
<evidence type="ECO:0000313" key="9">
    <source>
        <dbReference type="Proteomes" id="UP001321498"/>
    </source>
</evidence>
<comment type="subcellular location">
    <subcellularLocation>
        <location evidence="1">Membrane</location>
        <topology evidence="1">Multi-pass membrane protein</topology>
    </subcellularLocation>
</comment>
<dbReference type="InterPro" id="IPR040177">
    <property type="entry name" value="SLC30A9"/>
</dbReference>
<name>A0ABN6XV38_9MICO</name>
<reference evidence="9" key="1">
    <citation type="journal article" date="2019" name="Int. J. Syst. Evol. Microbiol.">
        <title>The Global Catalogue of Microorganisms (GCM) 10K type strain sequencing project: providing services to taxonomists for standard genome sequencing and annotation.</title>
        <authorList>
            <consortium name="The Broad Institute Genomics Platform"/>
            <consortium name="The Broad Institute Genome Sequencing Center for Infectious Disease"/>
            <person name="Wu L."/>
            <person name="Ma J."/>
        </authorList>
    </citation>
    <scope>NUCLEOTIDE SEQUENCE [LARGE SCALE GENOMIC DNA]</scope>
    <source>
        <strain evidence="9">NBRC 108725</strain>
    </source>
</reference>
<evidence type="ECO:0000256" key="3">
    <source>
        <dbReference type="ARBA" id="ARBA00022692"/>
    </source>
</evidence>
<feature type="transmembrane region" description="Helical" evidence="6">
    <location>
        <begin position="176"/>
        <end position="195"/>
    </location>
</feature>
<evidence type="ECO:0000256" key="5">
    <source>
        <dbReference type="ARBA" id="ARBA00023136"/>
    </source>
</evidence>
<sequence>MTTAAAAPEKKDAEPHNESAFTVLVALAANGLIAAAKTVAAMLTGSASMVAESAHSWADTGNEVFLFIAAKRAGRAADSSHPLGYGRDAYVWSMIAAFGLFAVGAAVSIMHGIQELISPEPGGEFVVSYIVLGISFLLEAVSFTQAFRQAHGDAATSDRDLLSFVLHTSDPTVRAVFFEDAAALIGLVLAFGGVLGHQLTGSPTPDAVGSILVGVLLAVVAVVLIQQNRKFLVGETVDPSIRSAALSSLLERHEIAAVTYLHIEYVGPARVFLVAAVDLVGNESEYDVAQRLNALEEDLQQNPRIVRAVLTLSNPEHVPLAP</sequence>
<dbReference type="PANTHER" id="PTHR13414:SF9">
    <property type="entry name" value="PROTON-COUPLED ZINC ANTIPORTER SLC30A9, MITOCHONDRIAL"/>
    <property type="match status" value="1"/>
</dbReference>
<dbReference type="InterPro" id="IPR058533">
    <property type="entry name" value="Cation_efflux_TM"/>
</dbReference>
<dbReference type="RefSeq" id="WP_286277190.1">
    <property type="nucleotide sequence ID" value="NZ_AP027731.1"/>
</dbReference>
<accession>A0ABN6XV38</accession>
<feature type="transmembrane region" description="Helical" evidence="6">
    <location>
        <begin position="89"/>
        <end position="113"/>
    </location>
</feature>
<proteinExistence type="predicted"/>
<feature type="transmembrane region" description="Helical" evidence="6">
    <location>
        <begin position="20"/>
        <end position="43"/>
    </location>
</feature>
<keyword evidence="4 6" id="KW-1133">Transmembrane helix</keyword>
<evidence type="ECO:0000256" key="1">
    <source>
        <dbReference type="ARBA" id="ARBA00004141"/>
    </source>
</evidence>
<dbReference type="SUPFAM" id="SSF161111">
    <property type="entry name" value="Cation efflux protein transmembrane domain-like"/>
    <property type="match status" value="1"/>
</dbReference>
<keyword evidence="9" id="KW-1185">Reference proteome</keyword>
<evidence type="ECO:0000256" key="2">
    <source>
        <dbReference type="ARBA" id="ARBA00022448"/>
    </source>
</evidence>
<evidence type="ECO:0000256" key="4">
    <source>
        <dbReference type="ARBA" id="ARBA00022989"/>
    </source>
</evidence>
<feature type="transmembrane region" description="Helical" evidence="6">
    <location>
        <begin position="125"/>
        <end position="143"/>
    </location>
</feature>
<feature type="transmembrane region" description="Helical" evidence="6">
    <location>
        <begin position="207"/>
        <end position="225"/>
    </location>
</feature>
<evidence type="ECO:0000313" key="8">
    <source>
        <dbReference type="EMBL" id="BDZ47243.1"/>
    </source>
</evidence>
<keyword evidence="3 6" id="KW-0812">Transmembrane</keyword>
<dbReference type="Proteomes" id="UP001321498">
    <property type="component" value="Chromosome"/>
</dbReference>
<dbReference type="InterPro" id="IPR002524">
    <property type="entry name" value="Cation_efflux"/>
</dbReference>
<dbReference type="InterPro" id="IPR027469">
    <property type="entry name" value="Cation_efflux_TMD_sf"/>
</dbReference>
<feature type="domain" description="Cation efflux protein transmembrane" evidence="7">
    <location>
        <begin position="23"/>
        <end position="230"/>
    </location>
</feature>
<keyword evidence="2" id="KW-0813">Transport</keyword>
<protein>
    <submittedName>
        <fullName evidence="8">Cation diffusion facilitator transporter</fullName>
    </submittedName>
</protein>
<keyword evidence="5 6" id="KW-0472">Membrane</keyword>